<feature type="transmembrane region" description="Helical" evidence="1">
    <location>
        <begin position="12"/>
        <end position="33"/>
    </location>
</feature>
<proteinExistence type="predicted"/>
<protein>
    <submittedName>
        <fullName evidence="2">Uncharacterized protein</fullName>
    </submittedName>
</protein>
<dbReference type="EMBL" id="JAYKLX010000003">
    <property type="protein sequence ID" value="MEB3345471.1"/>
    <property type="molecule type" value="Genomic_DNA"/>
</dbReference>
<dbReference type="InterPro" id="IPR013784">
    <property type="entry name" value="Carb-bd-like_fold"/>
</dbReference>
<keyword evidence="1" id="KW-0472">Membrane</keyword>
<dbReference type="Proteomes" id="UP001327027">
    <property type="component" value="Unassembled WGS sequence"/>
</dbReference>
<evidence type="ECO:0000313" key="2">
    <source>
        <dbReference type="EMBL" id="MEB3345471.1"/>
    </source>
</evidence>
<dbReference type="Gene3D" id="2.60.40.10">
    <property type="entry name" value="Immunoglobulins"/>
    <property type="match status" value="1"/>
</dbReference>
<dbReference type="InterPro" id="IPR013783">
    <property type="entry name" value="Ig-like_fold"/>
</dbReference>
<keyword evidence="1" id="KW-0812">Transmembrane</keyword>
<comment type="caution">
    <text evidence="2">The sequence shown here is derived from an EMBL/GenBank/DDBJ whole genome shotgun (WGS) entry which is preliminary data.</text>
</comment>
<accession>A0ABU5ZUJ5</accession>
<name>A0ABU5ZUJ5_9FLAO</name>
<evidence type="ECO:0000256" key="1">
    <source>
        <dbReference type="SAM" id="Phobius"/>
    </source>
</evidence>
<evidence type="ECO:0000313" key="3">
    <source>
        <dbReference type="Proteomes" id="UP001327027"/>
    </source>
</evidence>
<reference evidence="2 3" key="1">
    <citation type="journal article" date="2013" name="Int. J. Syst. Evol. Microbiol.">
        <title>Aquimarina gracilis sp. nov., isolated from the gut microflora of a mussel, Mytilus coruscus, and emended description of Aquimarina spongiae.</title>
        <authorList>
            <person name="Park S.C."/>
            <person name="Choe H.N."/>
            <person name="Baik K.S."/>
            <person name="Seong C.N."/>
        </authorList>
    </citation>
    <scope>NUCLEOTIDE SEQUENCE [LARGE SCALE GENOMIC DNA]</scope>
    <source>
        <strain evidence="2 3">PSC32</strain>
    </source>
</reference>
<keyword evidence="1" id="KW-1133">Transmembrane helix</keyword>
<dbReference type="SUPFAM" id="SSF49452">
    <property type="entry name" value="Starch-binding domain-like"/>
    <property type="match status" value="1"/>
</dbReference>
<keyword evidence="3" id="KW-1185">Reference proteome</keyword>
<dbReference type="RefSeq" id="WP_324179496.1">
    <property type="nucleotide sequence ID" value="NZ_BAABAW010000007.1"/>
</dbReference>
<sequence>MNNHKTSKLLRLRFIFSTLLVISMVMFPIHSYAQKKRQLTFNVDMKNKNTDFNVQLRGDFGPLSWYEGIKMLDPDKDGVYTVSFDFETPEGIEFLNYKYTLNGDDWEAGENRKITLKSNENTFKDTFRYAEKSENPFKKFIGEWTLKDDNWEYVDENLTKRSIKIKDHHTVCKEINTKNSILLIVDTGASHGSAFWSYDSDKKEINTLSSFSGNRTSVGNGTIDKNGNVASKVFFQGITDGRYRIYTYKWVSEDEYVLKSIEYDKNHKPTGISYGASFVKINK</sequence>
<organism evidence="2 3">
    <name type="scientific">Aquimarina gracilis</name>
    <dbReference type="NCBI Taxonomy" id="874422"/>
    <lineage>
        <taxon>Bacteria</taxon>
        <taxon>Pseudomonadati</taxon>
        <taxon>Bacteroidota</taxon>
        <taxon>Flavobacteriia</taxon>
        <taxon>Flavobacteriales</taxon>
        <taxon>Flavobacteriaceae</taxon>
        <taxon>Aquimarina</taxon>
    </lineage>
</organism>
<gene>
    <name evidence="2" type="ORF">U6A24_08380</name>
</gene>